<sequence>GGKHVCMDLSGVSPLVGLRTGDFIVRQAALKAASSKVV</sequence>
<dbReference type="EMBL" id="ASHM01234106">
    <property type="protein sequence ID" value="PNX68769.1"/>
    <property type="molecule type" value="Genomic_DNA"/>
</dbReference>
<gene>
    <name evidence="1" type="ORF">L195_g064132</name>
</gene>
<accession>A0A2K3KR63</accession>
<dbReference type="PANTHER" id="PTHR48462:SF1">
    <property type="entry name" value="PROTEIN, PUTATIVE-RELATED"/>
    <property type="match status" value="1"/>
</dbReference>
<organism evidence="1 2">
    <name type="scientific">Trifolium pratense</name>
    <name type="common">Red clover</name>
    <dbReference type="NCBI Taxonomy" id="57577"/>
    <lineage>
        <taxon>Eukaryota</taxon>
        <taxon>Viridiplantae</taxon>
        <taxon>Streptophyta</taxon>
        <taxon>Embryophyta</taxon>
        <taxon>Tracheophyta</taxon>
        <taxon>Spermatophyta</taxon>
        <taxon>Magnoliopsida</taxon>
        <taxon>eudicotyledons</taxon>
        <taxon>Gunneridae</taxon>
        <taxon>Pentapetalae</taxon>
        <taxon>rosids</taxon>
        <taxon>fabids</taxon>
        <taxon>Fabales</taxon>
        <taxon>Fabaceae</taxon>
        <taxon>Papilionoideae</taxon>
        <taxon>50 kb inversion clade</taxon>
        <taxon>NPAAA clade</taxon>
        <taxon>Hologalegina</taxon>
        <taxon>IRL clade</taxon>
        <taxon>Trifolieae</taxon>
        <taxon>Trifolium</taxon>
    </lineage>
</organism>
<feature type="non-terminal residue" evidence="1">
    <location>
        <position position="1"/>
    </location>
</feature>
<reference evidence="1 2" key="1">
    <citation type="journal article" date="2014" name="Am. J. Bot.">
        <title>Genome assembly and annotation for red clover (Trifolium pratense; Fabaceae).</title>
        <authorList>
            <person name="Istvanek J."/>
            <person name="Jaros M."/>
            <person name="Krenek A."/>
            <person name="Repkova J."/>
        </authorList>
    </citation>
    <scope>NUCLEOTIDE SEQUENCE [LARGE SCALE GENOMIC DNA]</scope>
    <source>
        <strain evidence="2">cv. Tatra</strain>
        <tissue evidence="1">Young leaves</tissue>
    </source>
</reference>
<comment type="caution">
    <text evidence="1">The sequence shown here is derived from an EMBL/GenBank/DDBJ whole genome shotgun (WGS) entry which is preliminary data.</text>
</comment>
<proteinExistence type="predicted"/>
<name>A0A2K3KR63_TRIPR</name>
<dbReference type="PANTHER" id="PTHR48462">
    <property type="entry name" value="PROTEIN, PUTATIVE-RELATED"/>
    <property type="match status" value="1"/>
</dbReference>
<evidence type="ECO:0000313" key="1">
    <source>
        <dbReference type="EMBL" id="PNX68769.1"/>
    </source>
</evidence>
<dbReference type="Proteomes" id="UP000236291">
    <property type="component" value="Unassembled WGS sequence"/>
</dbReference>
<reference evidence="1 2" key="2">
    <citation type="journal article" date="2017" name="Front. Plant Sci.">
        <title>Gene Classification and Mining of Molecular Markers Useful in Red Clover (Trifolium pratense) Breeding.</title>
        <authorList>
            <person name="Istvanek J."/>
            <person name="Dluhosova J."/>
            <person name="Dluhos P."/>
            <person name="Patkova L."/>
            <person name="Nedelnik J."/>
            <person name="Repkova J."/>
        </authorList>
    </citation>
    <scope>NUCLEOTIDE SEQUENCE [LARGE SCALE GENOMIC DNA]</scope>
    <source>
        <strain evidence="2">cv. Tatra</strain>
        <tissue evidence="1">Young leaves</tissue>
    </source>
</reference>
<dbReference type="AlphaFoldDB" id="A0A2K3KR63"/>
<protein>
    <submittedName>
        <fullName evidence="1">Auxilin-like protein</fullName>
    </submittedName>
</protein>
<evidence type="ECO:0000313" key="2">
    <source>
        <dbReference type="Proteomes" id="UP000236291"/>
    </source>
</evidence>